<keyword evidence="11" id="KW-0012">Acyltransferase</keyword>
<dbReference type="GO" id="GO:0043772">
    <property type="term" value="F:acyl-phosphate glycerol-3-phosphate acyltransferase activity"/>
    <property type="evidence" value="ECO:0007669"/>
    <property type="project" value="UniProtKB-UniRule"/>
</dbReference>
<evidence type="ECO:0000256" key="7">
    <source>
        <dbReference type="ARBA" id="ARBA00023136"/>
    </source>
</evidence>
<keyword evidence="1 10" id="KW-1003">Cell membrane</keyword>
<dbReference type="UniPathway" id="UPA00085"/>
<evidence type="ECO:0000256" key="6">
    <source>
        <dbReference type="ARBA" id="ARBA00023098"/>
    </source>
</evidence>
<feature type="transmembrane region" description="Helical" evidence="10">
    <location>
        <begin position="152"/>
        <end position="175"/>
    </location>
</feature>
<comment type="catalytic activity">
    <reaction evidence="10">
        <text>an acyl phosphate + sn-glycerol 3-phosphate = a 1-acyl-sn-glycero-3-phosphate + phosphate</text>
        <dbReference type="Rhea" id="RHEA:34075"/>
        <dbReference type="ChEBI" id="CHEBI:43474"/>
        <dbReference type="ChEBI" id="CHEBI:57597"/>
        <dbReference type="ChEBI" id="CHEBI:57970"/>
        <dbReference type="ChEBI" id="CHEBI:59918"/>
        <dbReference type="EC" id="2.3.1.275"/>
    </reaction>
</comment>
<feature type="transmembrane region" description="Helical" evidence="10">
    <location>
        <begin position="77"/>
        <end position="98"/>
    </location>
</feature>
<sequence length="195" mass="21126">MVEYMSIIIAYLIGSISFGYIFCKILKGVDIREYGSGSTGATNISRILGFGPALLIFVLDALKGVSALYLTQLFTDNPYLVILAGIAVVAGHNWPVFFGFRGGRGIATSLGVLIGISPLVVLWLLFIGLSIIAVTRYVSLGSVTGAISLPLLMWYFGLEVPYIFFGTLMTIMAVVRHIPNLKRLKEGKESKIGNN</sequence>
<evidence type="ECO:0000256" key="3">
    <source>
        <dbReference type="ARBA" id="ARBA00022679"/>
    </source>
</evidence>
<dbReference type="InterPro" id="IPR003811">
    <property type="entry name" value="G3P_acylTferase_PlsY"/>
</dbReference>
<comment type="subunit">
    <text evidence="10">Probably interacts with PlsX.</text>
</comment>
<keyword evidence="7 10" id="KW-0472">Membrane</keyword>
<dbReference type="EC" id="2.3.1.275" evidence="10"/>
<dbReference type="GO" id="GO:0005886">
    <property type="term" value="C:plasma membrane"/>
    <property type="evidence" value="ECO:0007669"/>
    <property type="project" value="UniProtKB-SubCell"/>
</dbReference>
<dbReference type="Proteomes" id="UP000285138">
    <property type="component" value="Unassembled WGS sequence"/>
</dbReference>
<accession>A0A424YCA2</accession>
<dbReference type="AlphaFoldDB" id="A0A424YCA2"/>
<proteinExistence type="inferred from homology"/>
<evidence type="ECO:0000313" key="12">
    <source>
        <dbReference type="Proteomes" id="UP000285138"/>
    </source>
</evidence>
<dbReference type="Pfam" id="PF02660">
    <property type="entry name" value="G3P_acyltransf"/>
    <property type="match status" value="1"/>
</dbReference>
<comment type="caution">
    <text evidence="11">The sequence shown here is derived from an EMBL/GenBank/DDBJ whole genome shotgun (WGS) entry which is preliminary data.</text>
</comment>
<dbReference type="EMBL" id="QZAA01000198">
    <property type="protein sequence ID" value="RQD74621.1"/>
    <property type="molecule type" value="Genomic_DNA"/>
</dbReference>
<keyword evidence="4 10" id="KW-0812">Transmembrane</keyword>
<dbReference type="PANTHER" id="PTHR30309:SF0">
    <property type="entry name" value="GLYCEROL-3-PHOSPHATE ACYLTRANSFERASE-RELATED"/>
    <property type="match status" value="1"/>
</dbReference>
<evidence type="ECO:0000256" key="8">
    <source>
        <dbReference type="ARBA" id="ARBA00023209"/>
    </source>
</evidence>
<keyword evidence="6 10" id="KW-0443">Lipid metabolism</keyword>
<keyword evidence="5 10" id="KW-1133">Transmembrane helix</keyword>
<comment type="pathway">
    <text evidence="10">Lipid metabolism; phospholipid metabolism.</text>
</comment>
<evidence type="ECO:0000256" key="5">
    <source>
        <dbReference type="ARBA" id="ARBA00022989"/>
    </source>
</evidence>
<protein>
    <recommendedName>
        <fullName evidence="10">Glycerol-3-phosphate acyltransferase</fullName>
    </recommendedName>
    <alternativeName>
        <fullName evidence="10">Acyl-PO4 G3P acyltransferase</fullName>
    </alternativeName>
    <alternativeName>
        <fullName evidence="10">Acyl-phosphate--glycerol-3-phosphate acyltransferase</fullName>
    </alternativeName>
    <alternativeName>
        <fullName evidence="10">G3P acyltransferase</fullName>
        <shortName evidence="10">GPAT</shortName>
        <ecNumber evidence="10">2.3.1.275</ecNumber>
    </alternativeName>
    <alternativeName>
        <fullName evidence="10">Lysophosphatidic acid synthase</fullName>
        <shortName evidence="10">LPA synthase</shortName>
    </alternativeName>
</protein>
<dbReference type="PANTHER" id="PTHR30309">
    <property type="entry name" value="INNER MEMBRANE PROTEIN YGIH"/>
    <property type="match status" value="1"/>
</dbReference>
<comment type="similarity">
    <text evidence="10">Belongs to the PlsY family.</text>
</comment>
<feature type="transmembrane region" description="Helical" evidence="10">
    <location>
        <begin position="6"/>
        <end position="26"/>
    </location>
</feature>
<organism evidence="11 12">
    <name type="scientific">Candidatus Syntrophonatronum acetioxidans</name>
    <dbReference type="NCBI Taxonomy" id="1795816"/>
    <lineage>
        <taxon>Bacteria</taxon>
        <taxon>Bacillati</taxon>
        <taxon>Bacillota</taxon>
        <taxon>Clostridia</taxon>
        <taxon>Eubacteriales</taxon>
        <taxon>Syntrophomonadaceae</taxon>
        <taxon>Candidatus Syntrophonatronum</taxon>
    </lineage>
</organism>
<name>A0A424YCA2_9FIRM</name>
<evidence type="ECO:0000313" key="11">
    <source>
        <dbReference type="EMBL" id="RQD74621.1"/>
    </source>
</evidence>
<evidence type="ECO:0000256" key="4">
    <source>
        <dbReference type="ARBA" id="ARBA00022692"/>
    </source>
</evidence>
<reference evidence="11 12" key="1">
    <citation type="submission" date="2018-08" db="EMBL/GenBank/DDBJ databases">
        <title>The metabolism and importance of syntrophic acetate oxidation coupled to methane or sulfide production in haloalkaline environments.</title>
        <authorList>
            <person name="Timmers P.H.A."/>
            <person name="Vavourakis C.D."/>
            <person name="Sorokin D.Y."/>
            <person name="Sinninghe Damste J.S."/>
            <person name="Muyzer G."/>
            <person name="Stams A.J.M."/>
            <person name="Plugge C.M."/>
        </authorList>
    </citation>
    <scope>NUCLEOTIDE SEQUENCE [LARGE SCALE GENOMIC DNA]</scope>
    <source>
        <strain evidence="11">MSAO_Bac1</strain>
    </source>
</reference>
<dbReference type="HAMAP" id="MF_01043">
    <property type="entry name" value="PlsY"/>
    <property type="match status" value="1"/>
</dbReference>
<comment type="function">
    <text evidence="10">Catalyzes the transfer of an acyl group from acyl-phosphate (acyl-PO(4)) to glycerol-3-phosphate (G3P) to form lysophosphatidic acid (LPA). This enzyme utilizes acyl-phosphate as fatty acyl donor, but not acyl-CoA or acyl-ACP.</text>
</comment>
<evidence type="ECO:0000256" key="9">
    <source>
        <dbReference type="ARBA" id="ARBA00023264"/>
    </source>
</evidence>
<evidence type="ECO:0000256" key="2">
    <source>
        <dbReference type="ARBA" id="ARBA00022516"/>
    </source>
</evidence>
<keyword evidence="2 10" id="KW-0444">Lipid biosynthesis</keyword>
<keyword evidence="3 10" id="KW-0808">Transferase</keyword>
<feature type="transmembrane region" description="Helical" evidence="10">
    <location>
        <begin position="47"/>
        <end position="71"/>
    </location>
</feature>
<feature type="transmembrane region" description="Helical" evidence="10">
    <location>
        <begin position="110"/>
        <end position="132"/>
    </location>
</feature>
<dbReference type="SMART" id="SM01207">
    <property type="entry name" value="G3P_acyltransf"/>
    <property type="match status" value="1"/>
</dbReference>
<dbReference type="NCBIfam" id="TIGR00023">
    <property type="entry name" value="glycerol-3-phosphate 1-O-acyltransferase PlsY"/>
    <property type="match status" value="1"/>
</dbReference>
<dbReference type="GO" id="GO:0008654">
    <property type="term" value="P:phospholipid biosynthetic process"/>
    <property type="evidence" value="ECO:0007669"/>
    <property type="project" value="UniProtKB-UniRule"/>
</dbReference>
<keyword evidence="8 10" id="KW-0594">Phospholipid biosynthesis</keyword>
<gene>
    <name evidence="10 11" type="primary">plsY</name>
    <name evidence="11" type="ORF">D5R97_07520</name>
</gene>
<evidence type="ECO:0000256" key="1">
    <source>
        <dbReference type="ARBA" id="ARBA00022475"/>
    </source>
</evidence>
<comment type="subcellular location">
    <subcellularLocation>
        <location evidence="10">Cell membrane</location>
        <topology evidence="10">Multi-pass membrane protein</topology>
    </subcellularLocation>
</comment>
<evidence type="ECO:0000256" key="10">
    <source>
        <dbReference type="HAMAP-Rule" id="MF_01043"/>
    </source>
</evidence>
<keyword evidence="9 10" id="KW-1208">Phospholipid metabolism</keyword>